<organism evidence="1 2">
    <name type="scientific">Rhabditophanes sp. KR3021</name>
    <dbReference type="NCBI Taxonomy" id="114890"/>
    <lineage>
        <taxon>Eukaryota</taxon>
        <taxon>Metazoa</taxon>
        <taxon>Ecdysozoa</taxon>
        <taxon>Nematoda</taxon>
        <taxon>Chromadorea</taxon>
        <taxon>Rhabditida</taxon>
        <taxon>Tylenchina</taxon>
        <taxon>Panagrolaimomorpha</taxon>
        <taxon>Strongyloidoidea</taxon>
        <taxon>Alloionematidae</taxon>
        <taxon>Rhabditophanes</taxon>
    </lineage>
</organism>
<dbReference type="WBParaSite" id="RSKR_0001036200.1">
    <property type="protein sequence ID" value="RSKR_0001036200.1"/>
    <property type="gene ID" value="RSKR_0001036200"/>
</dbReference>
<name>A0AC35UED6_9BILA</name>
<proteinExistence type="predicted"/>
<dbReference type="Proteomes" id="UP000095286">
    <property type="component" value="Unplaced"/>
</dbReference>
<reference evidence="2" key="1">
    <citation type="submission" date="2016-11" db="UniProtKB">
        <authorList>
            <consortium name="WormBaseParasite"/>
        </authorList>
    </citation>
    <scope>IDENTIFICATION</scope>
    <source>
        <strain evidence="2">KR3021</strain>
    </source>
</reference>
<accession>A0AC35UED6</accession>
<sequence length="198" mass="23172">MPENRTKVRFAVSCSSNMNRSMEAHNFMKRAGFLVESFGCGSQVKLPGTTIEKPNCYEFGPTTYDYIYNDLKTKDRRFYTRNGLLNILDRNRKIKDKPERFQNQNQEFDVVLCLEERVYVTIVEFLQKRKSLTGERVHVINIDIRDNLEEATLGASVVCEMCEAMESASNLDDEMEELLVRFEKKNPTRNLIYTLCFY</sequence>
<evidence type="ECO:0000313" key="1">
    <source>
        <dbReference type="Proteomes" id="UP000095286"/>
    </source>
</evidence>
<evidence type="ECO:0000313" key="2">
    <source>
        <dbReference type="WBParaSite" id="RSKR_0001036200.1"/>
    </source>
</evidence>
<protein>
    <submittedName>
        <fullName evidence="2">RNA polymerase II subunit A C-terminal domain phosphatase SSU72</fullName>
    </submittedName>
</protein>